<protein>
    <submittedName>
        <fullName evidence="1">DUF4170 domain-containing protein</fullName>
    </submittedName>
</protein>
<dbReference type="Proteomes" id="UP001279642">
    <property type="component" value="Unassembled WGS sequence"/>
</dbReference>
<organism evidence="1 2">
    <name type="scientific">Dongia soli</name>
    <dbReference type="NCBI Taxonomy" id="600628"/>
    <lineage>
        <taxon>Bacteria</taxon>
        <taxon>Pseudomonadati</taxon>
        <taxon>Pseudomonadota</taxon>
        <taxon>Alphaproteobacteria</taxon>
        <taxon>Rhodospirillales</taxon>
        <taxon>Dongiaceae</taxon>
        <taxon>Dongia</taxon>
    </lineage>
</organism>
<dbReference type="Pfam" id="PF13773">
    <property type="entry name" value="DUF4170"/>
    <property type="match status" value="2"/>
</dbReference>
<accession>A0ABU5E8U5</accession>
<dbReference type="RefSeq" id="WP_320507492.1">
    <property type="nucleotide sequence ID" value="NZ_JAXCLW010000001.1"/>
</dbReference>
<gene>
    <name evidence="1" type="ORF">SMD27_06420</name>
</gene>
<proteinExistence type="predicted"/>
<keyword evidence="2" id="KW-1185">Reference proteome</keyword>
<evidence type="ECO:0000313" key="1">
    <source>
        <dbReference type="EMBL" id="MDY0882469.1"/>
    </source>
</evidence>
<dbReference type="Gene3D" id="3.30.70.2400">
    <property type="entry name" value="Uncharacterised protein PF13773, DUF4170"/>
    <property type="match status" value="2"/>
</dbReference>
<comment type="caution">
    <text evidence="1">The sequence shown here is derived from an EMBL/GenBank/DDBJ whole genome shotgun (WGS) entry which is preliminary data.</text>
</comment>
<sequence>MKRYWVVGGLYADTKFDRLQDGGKEHRYGPFSTYEDAKAEWQRRAWQTVDQANARFRIEEEGATTCYWVVGGPYCDTSFTEPAPGGGEQWFGPFDDYESAKIEWSRRAWSTVDDAMCRYRIEKLATGERPGKGR</sequence>
<reference evidence="1 2" key="1">
    <citation type="journal article" date="2016" name="Antonie Van Leeuwenhoek">
        <title>Dongia soli sp. nov., isolated from soil from Dokdo, Korea.</title>
        <authorList>
            <person name="Kim D.U."/>
            <person name="Lee H."/>
            <person name="Kim H."/>
            <person name="Kim S.G."/>
            <person name="Ka J.O."/>
        </authorList>
    </citation>
    <scope>NUCLEOTIDE SEQUENCE [LARGE SCALE GENOMIC DNA]</scope>
    <source>
        <strain evidence="1 2">D78</strain>
    </source>
</reference>
<dbReference type="InterPro" id="IPR025226">
    <property type="entry name" value="DUF4170"/>
</dbReference>
<evidence type="ECO:0000313" key="2">
    <source>
        <dbReference type="Proteomes" id="UP001279642"/>
    </source>
</evidence>
<dbReference type="EMBL" id="JAXCLW010000001">
    <property type="protein sequence ID" value="MDY0882469.1"/>
    <property type="molecule type" value="Genomic_DNA"/>
</dbReference>
<name>A0ABU5E8U5_9PROT</name>